<proteinExistence type="predicted"/>
<reference evidence="1 2" key="1">
    <citation type="journal article" date="2022" name="Hortic Res">
        <title>A haplotype resolved chromosomal level avocado genome allows analysis of novel avocado genes.</title>
        <authorList>
            <person name="Nath O."/>
            <person name="Fletcher S.J."/>
            <person name="Hayward A."/>
            <person name="Shaw L.M."/>
            <person name="Masouleh A.K."/>
            <person name="Furtado A."/>
            <person name="Henry R.J."/>
            <person name="Mitter N."/>
        </authorList>
    </citation>
    <scope>NUCLEOTIDE SEQUENCE [LARGE SCALE GENOMIC DNA]</scope>
    <source>
        <strain evidence="2">cv. Hass</strain>
    </source>
</reference>
<name>A0ACC2MRT2_PERAE</name>
<keyword evidence="2" id="KW-1185">Reference proteome</keyword>
<gene>
    <name evidence="1" type="ORF">MRB53_001429</name>
</gene>
<sequence length="129" mass="14637">MPSYSFYIDLNRVCFDKPQRRWEAISNGEPELQMSTSPFIGFGTAGWPFSAPEGIKEAILNAIELGYRHFDSAATYHSEKPLGEAIAEALHRGLINSRGELFFTSKLWCCDAHYDRVLPALQMSLRLHK</sequence>
<dbReference type="EMBL" id="CM056809">
    <property type="protein sequence ID" value="KAJ8648406.1"/>
    <property type="molecule type" value="Genomic_DNA"/>
</dbReference>
<protein>
    <submittedName>
        <fullName evidence="1">Uncharacterized protein</fullName>
    </submittedName>
</protein>
<evidence type="ECO:0000313" key="2">
    <source>
        <dbReference type="Proteomes" id="UP001234297"/>
    </source>
</evidence>
<dbReference type="Proteomes" id="UP001234297">
    <property type="component" value="Chromosome 1"/>
</dbReference>
<accession>A0ACC2MRT2</accession>
<organism evidence="1 2">
    <name type="scientific">Persea americana</name>
    <name type="common">Avocado</name>
    <dbReference type="NCBI Taxonomy" id="3435"/>
    <lineage>
        <taxon>Eukaryota</taxon>
        <taxon>Viridiplantae</taxon>
        <taxon>Streptophyta</taxon>
        <taxon>Embryophyta</taxon>
        <taxon>Tracheophyta</taxon>
        <taxon>Spermatophyta</taxon>
        <taxon>Magnoliopsida</taxon>
        <taxon>Magnoliidae</taxon>
        <taxon>Laurales</taxon>
        <taxon>Lauraceae</taxon>
        <taxon>Persea</taxon>
    </lineage>
</organism>
<evidence type="ECO:0000313" key="1">
    <source>
        <dbReference type="EMBL" id="KAJ8648406.1"/>
    </source>
</evidence>
<comment type="caution">
    <text evidence="1">The sequence shown here is derived from an EMBL/GenBank/DDBJ whole genome shotgun (WGS) entry which is preliminary data.</text>
</comment>